<name>A0A498QV16_9MYCO</name>
<evidence type="ECO:0000313" key="1">
    <source>
        <dbReference type="EMBL" id="VBA55347.1"/>
    </source>
</evidence>
<sequence length="112" mass="12260">MRGRIQEGTAWLDAALCDAKVHDVEVSPAVRARALADKAALEATQSIHENIDEARQALAIARELDDKALLVRALTACGGLAVYPKLRLLNWLNSWVDLGIGWFGWVVVLATR</sequence>
<proteinExistence type="predicted"/>
<dbReference type="Proteomes" id="UP000268285">
    <property type="component" value="Unassembled WGS sequence"/>
</dbReference>
<organism evidence="1 2">
    <name type="scientific">Mycobacterium pseudokansasii</name>
    <dbReference type="NCBI Taxonomy" id="2341080"/>
    <lineage>
        <taxon>Bacteria</taxon>
        <taxon>Bacillati</taxon>
        <taxon>Actinomycetota</taxon>
        <taxon>Actinomycetes</taxon>
        <taxon>Mycobacteriales</taxon>
        <taxon>Mycobacteriaceae</taxon>
        <taxon>Mycobacterium</taxon>
    </lineage>
</organism>
<accession>A0A498QV16</accession>
<reference evidence="1 2" key="1">
    <citation type="submission" date="2018-09" db="EMBL/GenBank/DDBJ databases">
        <authorList>
            <person name="Tagini F."/>
        </authorList>
    </citation>
    <scope>NUCLEOTIDE SEQUENCE [LARGE SCALE GENOMIC DNA]</scope>
    <source>
        <strain evidence="1 2">MK142</strain>
    </source>
</reference>
<dbReference type="AlphaFoldDB" id="A0A498QV16"/>
<keyword evidence="2" id="KW-1185">Reference proteome</keyword>
<evidence type="ECO:0000313" key="2">
    <source>
        <dbReference type="Proteomes" id="UP000268285"/>
    </source>
</evidence>
<dbReference type="EMBL" id="UPHU01000001">
    <property type="protein sequence ID" value="VBA55347.1"/>
    <property type="molecule type" value="Genomic_DNA"/>
</dbReference>
<protein>
    <submittedName>
        <fullName evidence="1">HTH-type transcriptional regulator</fullName>
    </submittedName>
</protein>
<gene>
    <name evidence="1" type="ORF">LAUMK142_05059</name>
</gene>